<dbReference type="EMBL" id="CABPRJ010000002">
    <property type="protein sequence ID" value="VVC24355.1"/>
    <property type="molecule type" value="Genomic_DNA"/>
</dbReference>
<dbReference type="Proteomes" id="UP000325440">
    <property type="component" value="Unassembled WGS sequence"/>
</dbReference>
<name>A0A5E4M0P6_9HEMI</name>
<evidence type="ECO:0000313" key="2">
    <source>
        <dbReference type="Proteomes" id="UP000325440"/>
    </source>
</evidence>
<evidence type="ECO:0000313" key="1">
    <source>
        <dbReference type="EMBL" id="VVC24355.1"/>
    </source>
</evidence>
<accession>A0A5E4M0P6</accession>
<protein>
    <submittedName>
        <fullName evidence="1">Uncharacterized protein</fullName>
    </submittedName>
</protein>
<gene>
    <name evidence="1" type="ORF">CINCED_3A006319</name>
</gene>
<dbReference type="AlphaFoldDB" id="A0A5E4M0P6"/>
<keyword evidence="2" id="KW-1185">Reference proteome</keyword>
<proteinExistence type="predicted"/>
<sequence>MIRVAIEYDSKTIKSVFAVDGRSYGLPNAENIFRAKRINVVDLFLISLFYALIGQYKVIAESFRSIGLEEKIQKGKTFLRKLYVKEIFVKP</sequence>
<organism evidence="1 2">
    <name type="scientific">Cinara cedri</name>
    <dbReference type="NCBI Taxonomy" id="506608"/>
    <lineage>
        <taxon>Eukaryota</taxon>
        <taxon>Metazoa</taxon>
        <taxon>Ecdysozoa</taxon>
        <taxon>Arthropoda</taxon>
        <taxon>Hexapoda</taxon>
        <taxon>Insecta</taxon>
        <taxon>Pterygota</taxon>
        <taxon>Neoptera</taxon>
        <taxon>Paraneoptera</taxon>
        <taxon>Hemiptera</taxon>
        <taxon>Sternorrhyncha</taxon>
        <taxon>Aphidomorpha</taxon>
        <taxon>Aphidoidea</taxon>
        <taxon>Aphididae</taxon>
        <taxon>Lachninae</taxon>
        <taxon>Cinara</taxon>
    </lineage>
</organism>
<reference evidence="1 2" key="1">
    <citation type="submission" date="2019-08" db="EMBL/GenBank/DDBJ databases">
        <authorList>
            <person name="Alioto T."/>
            <person name="Alioto T."/>
            <person name="Gomez Garrido J."/>
        </authorList>
    </citation>
    <scope>NUCLEOTIDE SEQUENCE [LARGE SCALE GENOMIC DNA]</scope>
</reference>